<comment type="caution">
    <text evidence="2">The sequence shown here is derived from an EMBL/GenBank/DDBJ whole genome shotgun (WGS) entry which is preliminary data.</text>
</comment>
<name>A0A7Y4EDN1_9VIBR</name>
<sequence>MKKLTEVTLVKRDDIPSIRTIEVDGVEHWLGHVKDFMKQPHLLDFLPDDNRVSMAWVRLEAGEELEPHIHPVESMILMCEGGARTTGDVEADMAAGDALLVPPGRLHGFKGTEPNGFWGLSLQFDSRGLYEDYSDPWATFLPEQIEKFLSGTVGAQLITRNEAYMERFDKHKLFALVNRGLLDHPQTKAKFLDCFQVWSDHFQRMVLARASTMTEKTFEHMTMSHLEDELGHNRQLKANRDDFTEVFDPVLEAASNWFVSQMHTASELEKVVLVHLVVEASAVFFYQHVKPALADSSTHAHFDLHSVLDDEHVRMGYEFIETVDVDDGQALFNIQNKGWAMLMTVMSRIADLTVYANNARQEAEPSEERHDETLA</sequence>
<organism evidence="2 3">
    <name type="scientific">Vibrio pectenicida</name>
    <dbReference type="NCBI Taxonomy" id="62763"/>
    <lineage>
        <taxon>Bacteria</taxon>
        <taxon>Pseudomonadati</taxon>
        <taxon>Pseudomonadota</taxon>
        <taxon>Gammaproteobacteria</taxon>
        <taxon>Vibrionales</taxon>
        <taxon>Vibrionaceae</taxon>
        <taxon>Vibrio</taxon>
    </lineage>
</organism>
<dbReference type="InterPro" id="IPR011051">
    <property type="entry name" value="RmlC_Cupin_sf"/>
</dbReference>
<evidence type="ECO:0000313" key="3">
    <source>
        <dbReference type="Proteomes" id="UP000565719"/>
    </source>
</evidence>
<accession>A0A7Y4EDN1</accession>
<dbReference type="InterPro" id="IPR016084">
    <property type="entry name" value="Haem_Oase-like_multi-hlx"/>
</dbReference>
<dbReference type="InterPro" id="IPR014710">
    <property type="entry name" value="RmlC-like_jellyroll"/>
</dbReference>
<proteinExistence type="predicted"/>
<dbReference type="Pfam" id="PF07883">
    <property type="entry name" value="Cupin_2"/>
    <property type="match status" value="1"/>
</dbReference>
<reference evidence="2 3" key="1">
    <citation type="submission" date="2019-09" db="EMBL/GenBank/DDBJ databases">
        <title>Draft genome sequencing and comparative genomics of hatchery-associated Vibrios.</title>
        <authorList>
            <person name="Kehlet-Delgado H."/>
            <person name="Mueller R.S."/>
        </authorList>
    </citation>
    <scope>NUCLEOTIDE SEQUENCE [LARGE SCALE GENOMIC DNA]</scope>
    <source>
        <strain evidence="2 3">99-46-Y</strain>
    </source>
</reference>
<dbReference type="InterPro" id="IPR013096">
    <property type="entry name" value="Cupin_2"/>
</dbReference>
<dbReference type="AlphaFoldDB" id="A0A7Y4EDN1"/>
<dbReference type="Gene3D" id="1.20.910.10">
    <property type="entry name" value="Heme oxygenase-like"/>
    <property type="match status" value="1"/>
</dbReference>
<evidence type="ECO:0000259" key="1">
    <source>
        <dbReference type="Pfam" id="PF07883"/>
    </source>
</evidence>
<dbReference type="SUPFAM" id="SSF51182">
    <property type="entry name" value="RmlC-like cupins"/>
    <property type="match status" value="1"/>
</dbReference>
<dbReference type="Proteomes" id="UP000565719">
    <property type="component" value="Unassembled WGS sequence"/>
</dbReference>
<gene>
    <name evidence="2" type="ORF">F0225_04385</name>
</gene>
<dbReference type="EMBL" id="VTXC01000008">
    <property type="protein sequence ID" value="NOH70582.1"/>
    <property type="molecule type" value="Genomic_DNA"/>
</dbReference>
<dbReference type="RefSeq" id="WP_171360117.1">
    <property type="nucleotide sequence ID" value="NZ_VTXC01000008.1"/>
</dbReference>
<dbReference type="Gene3D" id="2.60.120.10">
    <property type="entry name" value="Jelly Rolls"/>
    <property type="match status" value="1"/>
</dbReference>
<feature type="domain" description="Cupin type-2" evidence="1">
    <location>
        <begin position="56"/>
        <end position="112"/>
    </location>
</feature>
<protein>
    <submittedName>
        <fullName evidence="2">Cupin domain-containing protein</fullName>
    </submittedName>
</protein>
<evidence type="ECO:0000313" key="2">
    <source>
        <dbReference type="EMBL" id="NOH70582.1"/>
    </source>
</evidence>